<protein>
    <submittedName>
        <fullName evidence="1">Uncharacterized protein</fullName>
    </submittedName>
</protein>
<keyword evidence="2" id="KW-1185">Reference proteome</keyword>
<evidence type="ECO:0000313" key="1">
    <source>
        <dbReference type="EMBL" id="OXU31059.1"/>
    </source>
</evidence>
<evidence type="ECO:0000313" key="2">
    <source>
        <dbReference type="Proteomes" id="UP000215335"/>
    </source>
</evidence>
<name>A0A232FKN7_9HYME</name>
<comment type="caution">
    <text evidence="1">The sequence shown here is derived from an EMBL/GenBank/DDBJ whole genome shotgun (WGS) entry which is preliminary data.</text>
</comment>
<accession>A0A232FKN7</accession>
<gene>
    <name evidence="1" type="ORF">TSAR_004760</name>
</gene>
<dbReference type="Proteomes" id="UP000215335">
    <property type="component" value="Unassembled WGS sequence"/>
</dbReference>
<sequence>MDVRWRHPRTCMVCGLTSCSKTVSSNIDNSSSNSSVITVPLPPPPITPTHGTAALSLPQACDKPGRVLEHARKMILVLQKCIESVRQQQQQRQCLPIIAAPPPPSKLLSQRSVGLAVTPGSEVLRLDDEINKILNSSKLDDLQKCSMDQQMLQRFLHYTKQSNKNDEAGNELLLPTVDKTLPPLHSITTNSDGEVILSIVCHQVFFKMHEV</sequence>
<proteinExistence type="predicted"/>
<organism evidence="1 2">
    <name type="scientific">Trichomalopsis sarcophagae</name>
    <dbReference type="NCBI Taxonomy" id="543379"/>
    <lineage>
        <taxon>Eukaryota</taxon>
        <taxon>Metazoa</taxon>
        <taxon>Ecdysozoa</taxon>
        <taxon>Arthropoda</taxon>
        <taxon>Hexapoda</taxon>
        <taxon>Insecta</taxon>
        <taxon>Pterygota</taxon>
        <taxon>Neoptera</taxon>
        <taxon>Endopterygota</taxon>
        <taxon>Hymenoptera</taxon>
        <taxon>Apocrita</taxon>
        <taxon>Proctotrupomorpha</taxon>
        <taxon>Chalcidoidea</taxon>
        <taxon>Pteromalidae</taxon>
        <taxon>Pteromalinae</taxon>
        <taxon>Trichomalopsis</taxon>
    </lineage>
</organism>
<dbReference type="EMBL" id="NNAY01000093">
    <property type="protein sequence ID" value="OXU31059.1"/>
    <property type="molecule type" value="Genomic_DNA"/>
</dbReference>
<dbReference type="AlphaFoldDB" id="A0A232FKN7"/>
<reference evidence="1 2" key="1">
    <citation type="journal article" date="2017" name="Curr. Biol.">
        <title>The Evolution of Venom by Co-option of Single-Copy Genes.</title>
        <authorList>
            <person name="Martinson E.O."/>
            <person name="Mrinalini"/>
            <person name="Kelkar Y.D."/>
            <person name="Chang C.H."/>
            <person name="Werren J.H."/>
        </authorList>
    </citation>
    <scope>NUCLEOTIDE SEQUENCE [LARGE SCALE GENOMIC DNA]</scope>
    <source>
        <strain evidence="1 2">Alberta</strain>
        <tissue evidence="1">Whole body</tissue>
    </source>
</reference>